<evidence type="ECO:0000313" key="2">
    <source>
        <dbReference type="EMBL" id="ENW95083.1"/>
    </source>
</evidence>
<comment type="caution">
    <text evidence="2">The sequence shown here is derived from an EMBL/GenBank/DDBJ whole genome shotgun (WGS) entry which is preliminary data.</text>
</comment>
<dbReference type="OrthoDB" id="6008265at2"/>
<dbReference type="PATRIC" id="fig|1217703.3.peg.350"/>
<dbReference type="eggNOG" id="ENOG5033FTE">
    <property type="taxonomic scope" value="Bacteria"/>
</dbReference>
<dbReference type="AlphaFoldDB" id="N9LFU7"/>
<dbReference type="RefSeq" id="WP_005184045.1">
    <property type="nucleotide sequence ID" value="NZ_KB850048.1"/>
</dbReference>
<accession>N9LFU7</accession>
<dbReference type="InterPro" id="IPR025391">
    <property type="entry name" value="DUF4123"/>
</dbReference>
<dbReference type="HOGENOM" id="CLU_080340_0_0_6"/>
<dbReference type="EMBL" id="APRL01000003">
    <property type="protein sequence ID" value="ENW95083.1"/>
    <property type="molecule type" value="Genomic_DNA"/>
</dbReference>
<protein>
    <recommendedName>
        <fullName evidence="1">DUF4123 domain-containing protein</fullName>
    </recommendedName>
</protein>
<feature type="domain" description="DUF4123" evidence="1">
    <location>
        <begin position="26"/>
        <end position="136"/>
    </location>
</feature>
<dbReference type="Proteomes" id="UP000013261">
    <property type="component" value="Unassembled WGS sequence"/>
</dbReference>
<gene>
    <name evidence="2" type="ORF">F904_00371</name>
</gene>
<keyword evidence="3" id="KW-1185">Reference proteome</keyword>
<proteinExistence type="predicted"/>
<sequence length="301" mass="35028">MLSNQSLQILFKTFEKYPLDQVGLNVYALADAAQDKKFLKVLEHLRQKCLLKEAGGEKAREISPHLLQLPKDFTALEWEWIEKNIAGTTRMTIIITPLSFDYLYQHLRHFLDVEFEGGLEMMLAFWDPLILATLVGHKADTTLYAQGPILNPQQIEALLKPIQSWWYWDRSGNLQGIFGLNQRVEVLPRVETPLHFSADQEEMMVEATFPDNLIYYLKLNNSFLVDKIDDDRLYQLVVKSIPEARTYNLSGTRDILNFICLKLIYKDQFESDHDLQYQLIHLKDKKLTMDEVMNNVMAKTA</sequence>
<evidence type="ECO:0000313" key="3">
    <source>
        <dbReference type="Proteomes" id="UP000013261"/>
    </source>
</evidence>
<organism evidence="2 3">
    <name type="scientific">Acinetobacter dispersus</name>
    <dbReference type="NCBI Taxonomy" id="70348"/>
    <lineage>
        <taxon>Bacteria</taxon>
        <taxon>Pseudomonadati</taxon>
        <taxon>Pseudomonadota</taxon>
        <taxon>Gammaproteobacteria</taxon>
        <taxon>Moraxellales</taxon>
        <taxon>Moraxellaceae</taxon>
        <taxon>Acinetobacter</taxon>
    </lineage>
</organism>
<evidence type="ECO:0000259" key="1">
    <source>
        <dbReference type="Pfam" id="PF13503"/>
    </source>
</evidence>
<dbReference type="Pfam" id="PF13503">
    <property type="entry name" value="DUF4123"/>
    <property type="match status" value="1"/>
</dbReference>
<name>N9LFU7_9GAMM</name>
<reference evidence="2 3" key="1">
    <citation type="submission" date="2013-02" db="EMBL/GenBank/DDBJ databases">
        <title>The Genome Sequence of Acinetobacter sp. ANC 4105.</title>
        <authorList>
            <consortium name="The Broad Institute Genome Sequencing Platform"/>
            <consortium name="The Broad Institute Genome Sequencing Center for Infectious Disease"/>
            <person name="Cerqueira G."/>
            <person name="Feldgarden M."/>
            <person name="Courvalin P."/>
            <person name="Perichon B."/>
            <person name="Grillot-Courvalin C."/>
            <person name="Clermont D."/>
            <person name="Rocha E."/>
            <person name="Yoon E.-J."/>
            <person name="Nemec A."/>
            <person name="Walker B."/>
            <person name="Young S.K."/>
            <person name="Zeng Q."/>
            <person name="Gargeya S."/>
            <person name="Fitzgerald M."/>
            <person name="Haas B."/>
            <person name="Abouelleil A."/>
            <person name="Alvarado L."/>
            <person name="Arachchi H.M."/>
            <person name="Berlin A.M."/>
            <person name="Chapman S.B."/>
            <person name="Dewar J."/>
            <person name="Goldberg J."/>
            <person name="Griggs A."/>
            <person name="Gujja S."/>
            <person name="Hansen M."/>
            <person name="Howarth C."/>
            <person name="Imamovic A."/>
            <person name="Larimer J."/>
            <person name="McCowan C."/>
            <person name="Murphy C."/>
            <person name="Neiman D."/>
            <person name="Pearson M."/>
            <person name="Priest M."/>
            <person name="Roberts A."/>
            <person name="Saif S."/>
            <person name="Shea T."/>
            <person name="Sisk P."/>
            <person name="Sykes S."/>
            <person name="Wortman J."/>
            <person name="Nusbaum C."/>
            <person name="Birren B."/>
        </authorList>
    </citation>
    <scope>NUCLEOTIDE SEQUENCE [LARGE SCALE GENOMIC DNA]</scope>
    <source>
        <strain evidence="2 3">ANC 4105</strain>
    </source>
</reference>